<dbReference type="Proteomes" id="UP001054945">
    <property type="component" value="Unassembled WGS sequence"/>
</dbReference>
<organism evidence="1 2">
    <name type="scientific">Caerostris extrusa</name>
    <name type="common">Bark spider</name>
    <name type="synonym">Caerostris bankana</name>
    <dbReference type="NCBI Taxonomy" id="172846"/>
    <lineage>
        <taxon>Eukaryota</taxon>
        <taxon>Metazoa</taxon>
        <taxon>Ecdysozoa</taxon>
        <taxon>Arthropoda</taxon>
        <taxon>Chelicerata</taxon>
        <taxon>Arachnida</taxon>
        <taxon>Araneae</taxon>
        <taxon>Araneomorphae</taxon>
        <taxon>Entelegynae</taxon>
        <taxon>Araneoidea</taxon>
        <taxon>Araneidae</taxon>
        <taxon>Caerostris</taxon>
    </lineage>
</organism>
<evidence type="ECO:0000313" key="1">
    <source>
        <dbReference type="EMBL" id="GIY79457.1"/>
    </source>
</evidence>
<protein>
    <submittedName>
        <fullName evidence="1">Uncharacterized protein</fullName>
    </submittedName>
</protein>
<sequence>MFTVQVPEISTYISRNVSKILRDIKLTIFSDNSMGSSIQFKDKQTRSASGVHVCLKTTTSHKNMGIMSIKLQCLDLRFNVHSSGTRKFNLVSQRCVKKC</sequence>
<accession>A0AAV4W9Z5</accession>
<name>A0AAV4W9Z5_CAEEX</name>
<dbReference type="EMBL" id="BPLR01015890">
    <property type="protein sequence ID" value="GIY79457.1"/>
    <property type="molecule type" value="Genomic_DNA"/>
</dbReference>
<comment type="caution">
    <text evidence="1">The sequence shown here is derived from an EMBL/GenBank/DDBJ whole genome shotgun (WGS) entry which is preliminary data.</text>
</comment>
<dbReference type="AlphaFoldDB" id="A0AAV4W9Z5"/>
<gene>
    <name evidence="1" type="ORF">CEXT_160981</name>
</gene>
<keyword evidence="2" id="KW-1185">Reference proteome</keyword>
<reference evidence="1 2" key="1">
    <citation type="submission" date="2021-06" db="EMBL/GenBank/DDBJ databases">
        <title>Caerostris extrusa draft genome.</title>
        <authorList>
            <person name="Kono N."/>
            <person name="Arakawa K."/>
        </authorList>
    </citation>
    <scope>NUCLEOTIDE SEQUENCE [LARGE SCALE GENOMIC DNA]</scope>
</reference>
<evidence type="ECO:0000313" key="2">
    <source>
        <dbReference type="Proteomes" id="UP001054945"/>
    </source>
</evidence>
<proteinExistence type="predicted"/>